<dbReference type="AlphaFoldDB" id="A0AAD2DAU1"/>
<evidence type="ECO:0000313" key="1">
    <source>
        <dbReference type="EMBL" id="CAI2385701.1"/>
    </source>
</evidence>
<dbReference type="EMBL" id="CAMPGE010028147">
    <property type="protein sequence ID" value="CAI2385701.1"/>
    <property type="molecule type" value="Genomic_DNA"/>
</dbReference>
<comment type="caution">
    <text evidence="1">The sequence shown here is derived from an EMBL/GenBank/DDBJ whole genome shotgun (WGS) entry which is preliminary data.</text>
</comment>
<gene>
    <name evidence="1" type="ORF">ECRASSUSDP1_LOCUS27283</name>
</gene>
<organism evidence="1 2">
    <name type="scientific">Euplotes crassus</name>
    <dbReference type="NCBI Taxonomy" id="5936"/>
    <lineage>
        <taxon>Eukaryota</taxon>
        <taxon>Sar</taxon>
        <taxon>Alveolata</taxon>
        <taxon>Ciliophora</taxon>
        <taxon>Intramacronucleata</taxon>
        <taxon>Spirotrichea</taxon>
        <taxon>Hypotrichia</taxon>
        <taxon>Euplotida</taxon>
        <taxon>Euplotidae</taxon>
        <taxon>Moneuplotes</taxon>
    </lineage>
</organism>
<name>A0AAD2DAU1_EUPCR</name>
<keyword evidence="2" id="KW-1185">Reference proteome</keyword>
<reference evidence="1" key="1">
    <citation type="submission" date="2023-07" db="EMBL/GenBank/DDBJ databases">
        <authorList>
            <consortium name="AG Swart"/>
            <person name="Singh M."/>
            <person name="Singh A."/>
            <person name="Seah K."/>
            <person name="Emmerich C."/>
        </authorList>
    </citation>
    <scope>NUCLEOTIDE SEQUENCE</scope>
    <source>
        <strain evidence="1">DP1</strain>
    </source>
</reference>
<dbReference type="Proteomes" id="UP001295684">
    <property type="component" value="Unassembled WGS sequence"/>
</dbReference>
<sequence length="279" mass="33377">MNFEQEDHPLNIFAIYGQNNPHLSQEAWHLEKDPEEFTGLSCNEKSLDVKDETILVNNEIHDYAYTGLEDRKEDRDEINQSLTLLSTQEADLIFHILLDNPHNSQFEPVCAKSKTNSEMDLSKKTFIRMLRRFYSKLFKEENTLLQRKRFKNVDFKIQLQACKDFNFKYFDDASDNFAFYMLRLLDMKARRKPSPHLQSEFDAMTLVHTTRSFSRERFSHFHECEYFRKIFIYLYKGTLPNSEKLCMEVLKNNESKTMAKDQRSFLNLFEQMYQRCIVS</sequence>
<protein>
    <submittedName>
        <fullName evidence="1">Uncharacterized protein</fullName>
    </submittedName>
</protein>
<evidence type="ECO:0000313" key="2">
    <source>
        <dbReference type="Proteomes" id="UP001295684"/>
    </source>
</evidence>
<accession>A0AAD2DAU1</accession>
<proteinExistence type="predicted"/>